<dbReference type="OrthoDB" id="412869at2759"/>
<proteinExistence type="predicted"/>
<evidence type="ECO:0000313" key="3">
    <source>
        <dbReference type="Proteomes" id="UP000604825"/>
    </source>
</evidence>
<evidence type="ECO:0000256" key="1">
    <source>
        <dbReference type="PROSITE-ProRule" id="PRU00023"/>
    </source>
</evidence>
<dbReference type="PROSITE" id="PS50297">
    <property type="entry name" value="ANK_REP_REGION"/>
    <property type="match status" value="2"/>
</dbReference>
<keyword evidence="1" id="KW-0040">ANK repeat</keyword>
<dbReference type="SMART" id="SM00248">
    <property type="entry name" value="ANK"/>
    <property type="match status" value="3"/>
</dbReference>
<name>A0A811MWM1_9POAL</name>
<dbReference type="Pfam" id="PF00023">
    <property type="entry name" value="Ank"/>
    <property type="match status" value="1"/>
</dbReference>
<dbReference type="AlphaFoldDB" id="A0A811MWM1"/>
<gene>
    <name evidence="2" type="ORF">NCGR_LOCUS9273</name>
</gene>
<dbReference type="Proteomes" id="UP000604825">
    <property type="component" value="Unassembled WGS sequence"/>
</dbReference>
<accession>A0A811MWM1</accession>
<evidence type="ECO:0000313" key="2">
    <source>
        <dbReference type="EMBL" id="CAD6213756.1"/>
    </source>
</evidence>
<sequence length="196" mass="21212">MGKFACAKSVLDQWPPEATLLIAAYDGNVCRLKEIARGLDVNGRGVNSVLRQTTFKGMDALHAAAGGKGKLPICRYLVEEAKMDINKRDTFKGKSMTPLQHAVFSGNLPIVRFLLDHGADLHQEGSLGGSVSYFILCSANETDGLSKRRCEIAKLLLPRGAYVDGKSCHMTPLQLAVHGGHDSTLKILLDHNADVL</sequence>
<dbReference type="PROSITE" id="PS50088">
    <property type="entry name" value="ANK_REPEAT"/>
    <property type="match status" value="2"/>
</dbReference>
<dbReference type="PANTHER" id="PTHR46224:SF1">
    <property type="entry name" value="OS12G0634900 PROTEIN"/>
    <property type="match status" value="1"/>
</dbReference>
<dbReference type="InterPro" id="IPR036770">
    <property type="entry name" value="Ankyrin_rpt-contain_sf"/>
</dbReference>
<dbReference type="Pfam" id="PF12796">
    <property type="entry name" value="Ank_2"/>
    <property type="match status" value="1"/>
</dbReference>
<dbReference type="EMBL" id="CAJGYO010000002">
    <property type="protein sequence ID" value="CAD6213756.1"/>
    <property type="molecule type" value="Genomic_DNA"/>
</dbReference>
<dbReference type="PANTHER" id="PTHR46224">
    <property type="entry name" value="ANKYRIN REPEAT FAMILY PROTEIN"/>
    <property type="match status" value="1"/>
</dbReference>
<dbReference type="SUPFAM" id="SSF48403">
    <property type="entry name" value="Ankyrin repeat"/>
    <property type="match status" value="1"/>
</dbReference>
<organism evidence="2 3">
    <name type="scientific">Miscanthus lutarioriparius</name>
    <dbReference type="NCBI Taxonomy" id="422564"/>
    <lineage>
        <taxon>Eukaryota</taxon>
        <taxon>Viridiplantae</taxon>
        <taxon>Streptophyta</taxon>
        <taxon>Embryophyta</taxon>
        <taxon>Tracheophyta</taxon>
        <taxon>Spermatophyta</taxon>
        <taxon>Magnoliopsida</taxon>
        <taxon>Liliopsida</taxon>
        <taxon>Poales</taxon>
        <taxon>Poaceae</taxon>
        <taxon>PACMAD clade</taxon>
        <taxon>Panicoideae</taxon>
        <taxon>Andropogonodae</taxon>
        <taxon>Andropogoneae</taxon>
        <taxon>Saccharinae</taxon>
        <taxon>Miscanthus</taxon>
    </lineage>
</organism>
<feature type="repeat" description="ANK" evidence="1">
    <location>
        <begin position="168"/>
        <end position="196"/>
    </location>
</feature>
<dbReference type="InterPro" id="IPR051616">
    <property type="entry name" value="Cul2-RING_E3_ligase_SR"/>
</dbReference>
<dbReference type="InterPro" id="IPR002110">
    <property type="entry name" value="Ankyrin_rpt"/>
</dbReference>
<reference evidence="2" key="1">
    <citation type="submission" date="2020-10" db="EMBL/GenBank/DDBJ databases">
        <authorList>
            <person name="Han B."/>
            <person name="Lu T."/>
            <person name="Zhao Q."/>
            <person name="Huang X."/>
            <person name="Zhao Y."/>
        </authorList>
    </citation>
    <scope>NUCLEOTIDE SEQUENCE</scope>
</reference>
<dbReference type="Gene3D" id="1.25.40.20">
    <property type="entry name" value="Ankyrin repeat-containing domain"/>
    <property type="match status" value="2"/>
</dbReference>
<comment type="caution">
    <text evidence="2">The sequence shown here is derived from an EMBL/GenBank/DDBJ whole genome shotgun (WGS) entry which is preliminary data.</text>
</comment>
<protein>
    <submittedName>
        <fullName evidence="2">Uncharacterized protein</fullName>
    </submittedName>
</protein>
<keyword evidence="3" id="KW-1185">Reference proteome</keyword>
<feature type="repeat" description="ANK" evidence="1">
    <location>
        <begin position="94"/>
        <end position="126"/>
    </location>
</feature>